<evidence type="ECO:0000313" key="18">
    <source>
        <dbReference type="Proteomes" id="UP000198604"/>
    </source>
</evidence>
<dbReference type="SUPFAM" id="SSF52980">
    <property type="entry name" value="Restriction endonuclease-like"/>
    <property type="match status" value="1"/>
</dbReference>
<dbReference type="InterPro" id="IPR038726">
    <property type="entry name" value="PDDEXK_AddAB-type"/>
</dbReference>
<dbReference type="GO" id="GO:0005829">
    <property type="term" value="C:cytosol"/>
    <property type="evidence" value="ECO:0007669"/>
    <property type="project" value="TreeGrafter"/>
</dbReference>
<dbReference type="PROSITE" id="PS51198">
    <property type="entry name" value="UVRD_HELICASE_ATP_BIND"/>
    <property type="match status" value="1"/>
</dbReference>
<dbReference type="PROSITE" id="PS51217">
    <property type="entry name" value="UVRD_HELICASE_CTER"/>
    <property type="match status" value="1"/>
</dbReference>
<keyword evidence="8 13" id="KW-0238">DNA-binding</keyword>
<evidence type="ECO:0000256" key="5">
    <source>
        <dbReference type="ARBA" id="ARBA00022806"/>
    </source>
</evidence>
<dbReference type="InterPro" id="IPR027417">
    <property type="entry name" value="P-loop_NTPase"/>
</dbReference>
<keyword evidence="18" id="KW-1185">Reference proteome</keyword>
<comment type="catalytic activity">
    <reaction evidence="12 13">
        <text>ATP + H2O = ADP + phosphate + H(+)</text>
        <dbReference type="Rhea" id="RHEA:13065"/>
        <dbReference type="ChEBI" id="CHEBI:15377"/>
        <dbReference type="ChEBI" id="CHEBI:15378"/>
        <dbReference type="ChEBI" id="CHEBI:30616"/>
        <dbReference type="ChEBI" id="CHEBI:43474"/>
        <dbReference type="ChEBI" id="CHEBI:456216"/>
        <dbReference type="EC" id="5.6.2.4"/>
    </reaction>
</comment>
<dbReference type="InterPro" id="IPR014017">
    <property type="entry name" value="DNA_helicase_UvrD-like_C"/>
</dbReference>
<reference evidence="18" key="1">
    <citation type="submission" date="2015-03" db="EMBL/GenBank/DDBJ databases">
        <authorList>
            <person name="Urmite Genomes"/>
        </authorList>
    </citation>
    <scope>NUCLEOTIDE SEQUENCE [LARGE SCALE GENOMIC DNA]</scope>
    <source>
        <strain evidence="18">FF10</strain>
    </source>
</reference>
<dbReference type="Gene3D" id="3.40.50.300">
    <property type="entry name" value="P-loop containing nucleotide triphosphate hydrolases"/>
    <property type="match status" value="4"/>
</dbReference>
<dbReference type="GO" id="GO:0003690">
    <property type="term" value="F:double-stranded DNA binding"/>
    <property type="evidence" value="ECO:0007669"/>
    <property type="project" value="UniProtKB-UniRule"/>
</dbReference>
<dbReference type="Pfam" id="PF00580">
    <property type="entry name" value="UvrD-helicase"/>
    <property type="match status" value="2"/>
</dbReference>
<organism evidence="17 18">
    <name type="scientific">Streptococcus varani</name>
    <dbReference type="NCBI Taxonomy" id="1608583"/>
    <lineage>
        <taxon>Bacteria</taxon>
        <taxon>Bacillati</taxon>
        <taxon>Bacillota</taxon>
        <taxon>Bacilli</taxon>
        <taxon>Lactobacillales</taxon>
        <taxon>Streptococcaceae</taxon>
        <taxon>Streptococcus</taxon>
    </lineage>
</organism>
<dbReference type="EC" id="3.1.-.-" evidence="13"/>
<dbReference type="EMBL" id="CTEN01000002">
    <property type="protein sequence ID" value="CQR24648.1"/>
    <property type="molecule type" value="Genomic_DNA"/>
</dbReference>
<dbReference type="PANTHER" id="PTHR11070:SF48">
    <property type="entry name" value="ATP-DEPENDENT HELICASE_NUCLEASE SUBUNIT A"/>
    <property type="match status" value="1"/>
</dbReference>
<dbReference type="AlphaFoldDB" id="A0A0E4CSH4"/>
<comment type="catalytic activity">
    <reaction evidence="11 13">
        <text>Couples ATP hydrolysis with the unwinding of duplex DNA by translocating in the 3'-5' direction.</text>
        <dbReference type="EC" id="5.6.2.4"/>
    </reaction>
</comment>
<dbReference type="GO" id="GO:0033202">
    <property type="term" value="C:DNA helicase complex"/>
    <property type="evidence" value="ECO:0007669"/>
    <property type="project" value="TreeGrafter"/>
</dbReference>
<keyword evidence="6 13" id="KW-0269">Exonuclease</keyword>
<dbReference type="HAMAP" id="MF_01451">
    <property type="entry name" value="AddA"/>
    <property type="match status" value="1"/>
</dbReference>
<dbReference type="InterPro" id="IPR000212">
    <property type="entry name" value="DNA_helicase_UvrD/REP"/>
</dbReference>
<protein>
    <recommendedName>
        <fullName evidence="13">ATP-dependent helicase/nuclease subunit A</fullName>
        <ecNumber evidence="13">3.1.-.-</ecNumber>
        <ecNumber evidence="13">5.6.2.4</ecNumber>
    </recommendedName>
    <alternativeName>
        <fullName evidence="13">ATP-dependent helicase/nuclease AddA</fullName>
    </alternativeName>
    <alternativeName>
        <fullName evidence="13">DNA 3'-5' helicase AddA</fullName>
    </alternativeName>
</protein>
<comment type="subunit">
    <text evidence="13">Heterodimer of AddA and AddB/RexB.</text>
</comment>
<dbReference type="EC" id="5.6.2.4" evidence="13"/>
<evidence type="ECO:0000256" key="12">
    <source>
        <dbReference type="ARBA" id="ARBA00048988"/>
    </source>
</evidence>
<evidence type="ECO:0000256" key="2">
    <source>
        <dbReference type="ARBA" id="ARBA00022741"/>
    </source>
</evidence>
<evidence type="ECO:0000256" key="13">
    <source>
        <dbReference type="HAMAP-Rule" id="MF_01451"/>
    </source>
</evidence>
<evidence type="ECO:0000259" key="15">
    <source>
        <dbReference type="PROSITE" id="PS51198"/>
    </source>
</evidence>
<keyword evidence="5 13" id="KW-0347">Helicase</keyword>
<accession>A0A0E4CSH4</accession>
<dbReference type="STRING" id="1608583.BN1356_01003"/>
<dbReference type="NCBIfam" id="TIGR02785">
    <property type="entry name" value="addA_Gpos"/>
    <property type="match status" value="1"/>
</dbReference>
<keyword evidence="4 13" id="KW-0378">Hydrolase</keyword>
<dbReference type="OrthoDB" id="9810135at2"/>
<dbReference type="GO" id="GO:0043138">
    <property type="term" value="F:3'-5' DNA helicase activity"/>
    <property type="evidence" value="ECO:0007669"/>
    <property type="project" value="UniProtKB-UniRule"/>
</dbReference>
<keyword evidence="3 13" id="KW-0227">DNA damage</keyword>
<dbReference type="SUPFAM" id="SSF52540">
    <property type="entry name" value="P-loop containing nucleoside triphosphate hydrolases"/>
    <property type="match status" value="1"/>
</dbReference>
<name>A0A0E4CSH4_9STRE</name>
<comment type="similarity">
    <text evidence="13">Belongs to the helicase family. AddA subfamily.</text>
</comment>
<dbReference type="Pfam" id="PF12705">
    <property type="entry name" value="PDDEXK_1"/>
    <property type="match status" value="1"/>
</dbReference>
<gene>
    <name evidence="13" type="primary">addA</name>
    <name evidence="17" type="ORF">BN1356_01003</name>
</gene>
<dbReference type="InterPro" id="IPR014016">
    <property type="entry name" value="UvrD-like_ATP-bd"/>
</dbReference>
<feature type="domain" description="UvrD-like helicase ATP-binding" evidence="15">
    <location>
        <begin position="26"/>
        <end position="494"/>
    </location>
</feature>
<comment type="cofactor">
    <cofactor evidence="13">
        <name>Mg(2+)</name>
        <dbReference type="ChEBI" id="CHEBI:18420"/>
    </cofactor>
</comment>
<keyword evidence="1 13" id="KW-0540">Nuclease</keyword>
<proteinExistence type="inferred from homology"/>
<evidence type="ECO:0000256" key="7">
    <source>
        <dbReference type="ARBA" id="ARBA00022840"/>
    </source>
</evidence>
<evidence type="ECO:0000256" key="8">
    <source>
        <dbReference type="ARBA" id="ARBA00023125"/>
    </source>
</evidence>
<feature type="domain" description="UvrD-like helicase C-terminal" evidence="16">
    <location>
        <begin position="520"/>
        <end position="805"/>
    </location>
</feature>
<keyword evidence="9 13" id="KW-0234">DNA repair</keyword>
<evidence type="ECO:0000256" key="4">
    <source>
        <dbReference type="ARBA" id="ARBA00022801"/>
    </source>
</evidence>
<dbReference type="GO" id="GO:0005524">
    <property type="term" value="F:ATP binding"/>
    <property type="evidence" value="ECO:0007669"/>
    <property type="project" value="UniProtKB-UniRule"/>
</dbReference>
<evidence type="ECO:0000256" key="10">
    <source>
        <dbReference type="ARBA" id="ARBA00023235"/>
    </source>
</evidence>
<sequence>MKKINFLREEEIQDRILAEATSDKAQKMTPEQLTAIYSNGTNILVSASAGSGKTFVMVQRILDMISRGIAIDQLFISTFTVKAAGELKERLEKGLIEKLGAATNDEERQHYAAQIAAIPTADIGTMDAFTQKLVNQYGYLLGISPIFRIMTDQSEQDILKKQVYTELFSEYLNGPQAESFKKLVRNFTGNRKDNQAFRSVVYQIHHFSQSTAAPEQWLREVFLMSYENQGDIEAPDLVKTVLAGQDLTDIIIKAENYFKDHYETVTKEFQKSYKYLTNVVELLEELKEFDVKADLETLQVACGKIDRLSSGRNLVMAIGSSKDEELKSYAAAYNANRNAYLEPFRNLAQASFTILALQPHQADILPMLTLLQSFVLDFSAKYLQAKIQENAFEFNDIAHFAIQILEENPSVTHIFKDKYHEVMVDEYQDNNHMQERMLELLANGHNRFMVGDIKQSIYRFRQADPLIFNGKFKLYQKNPDAGKLIVLKENFRSQTEVLDATNGVFSHLMDEQVGDIFYDKTHLLVAGSDKQKERVAQHETEVLIYNTEEVETSSDEEESSFSQGEIDLVAKEIIRLHNEEQVKFSDITLLVSSRTRNERLIAAFENYGIPVESDGGEKNYLTSLEVMIMLDTLRVIDNPLNDFALTALLRSPMFGFDEDQLARLAVQVDKIELYEKLLLAKAGQGQHQQLILPELADKVKLFLDFLSNWRRFSKKNSLYDLIWKIYNDRFYYDYVGALPHAQRRQTNLYALALRANNFEKTGFKGLSRFIGMIDKVLESDNDLMEVEVAAPKNAVSLMTIHHSKGLEFKYVFILNIDKRFSMKDSQSPLILSRDNGLGIKYLADMKKQVDTPMPTLKASIETLPYQANRRELTIATLSEQMRLLYVAMTRAEKKLYLVGKGRKDKLTEKFDGASENGFLPARQRENLLSFQDWLLAIEAAFPHQELFYTIRYVEKEELTPASIGQLHYSTQADNLTDNRQSADIQRALQVLDSVDKLNQAYDPAIHLPSLRTPSQVKAFYEPVMDMDGMEIMDKIEVKKEIKQTFKLPDFSNQTKISAVALGSATHELMQRLQLSQKISMADLEKALDQVQASEQVKQSIDLTKILSFFDSDLGQLILDNLDKLYREAPFAMLEEDPESKESYIIRGIIDGYLLFEDRIVLFDYKTDKYQHPNQIRDRYAFQMQLYAKALRKSYQIKQVDTYLILLGGGQVEVVEV</sequence>
<evidence type="ECO:0000313" key="17">
    <source>
        <dbReference type="EMBL" id="CQR24648.1"/>
    </source>
</evidence>
<dbReference type="InterPro" id="IPR011335">
    <property type="entry name" value="Restrct_endonuc-II-like"/>
</dbReference>
<evidence type="ECO:0000259" key="16">
    <source>
        <dbReference type="PROSITE" id="PS51217"/>
    </source>
</evidence>
<dbReference type="GO" id="GO:0016887">
    <property type="term" value="F:ATP hydrolysis activity"/>
    <property type="evidence" value="ECO:0007669"/>
    <property type="project" value="RHEA"/>
</dbReference>
<evidence type="ECO:0000256" key="11">
    <source>
        <dbReference type="ARBA" id="ARBA00034617"/>
    </source>
</evidence>
<keyword evidence="10 13" id="KW-0413">Isomerase</keyword>
<feature type="binding site" evidence="14">
    <location>
        <begin position="47"/>
        <end position="54"/>
    </location>
    <ligand>
        <name>ATP</name>
        <dbReference type="ChEBI" id="CHEBI:30616"/>
    </ligand>
</feature>
<keyword evidence="7 13" id="KW-0067">ATP-binding</keyword>
<evidence type="ECO:0000256" key="3">
    <source>
        <dbReference type="ARBA" id="ARBA00022763"/>
    </source>
</evidence>
<evidence type="ECO:0000256" key="9">
    <source>
        <dbReference type="ARBA" id="ARBA00023204"/>
    </source>
</evidence>
<evidence type="ECO:0000256" key="1">
    <source>
        <dbReference type="ARBA" id="ARBA00022722"/>
    </source>
</evidence>
<dbReference type="InterPro" id="IPR014152">
    <property type="entry name" value="AddA"/>
</dbReference>
<comment type="function">
    <text evidence="13">The heterodimer acts as both an ATP-dependent DNA helicase and an ATP-dependent, dual-direction single-stranded exonuclease. Recognizes the chi site generating a DNA molecule suitable for the initiation of homologous recombination. The AddA nuclease domain is required for chi fragment generation; this subunit has the helicase and 3' -&gt; 5' nuclease activities.</text>
</comment>
<evidence type="ECO:0000256" key="6">
    <source>
        <dbReference type="ARBA" id="ARBA00022839"/>
    </source>
</evidence>
<dbReference type="Pfam" id="PF13361">
    <property type="entry name" value="UvrD_C"/>
    <property type="match status" value="1"/>
</dbReference>
<dbReference type="InterPro" id="IPR011604">
    <property type="entry name" value="PDDEXK-like_dom_sf"/>
</dbReference>
<dbReference type="Proteomes" id="UP000198604">
    <property type="component" value="Unassembled WGS sequence"/>
</dbReference>
<keyword evidence="2 13" id="KW-0547">Nucleotide-binding</keyword>
<evidence type="ECO:0000256" key="14">
    <source>
        <dbReference type="PROSITE-ProRule" id="PRU00560"/>
    </source>
</evidence>
<dbReference type="GO" id="GO:0000724">
    <property type="term" value="P:double-strand break repair via homologous recombination"/>
    <property type="evidence" value="ECO:0007669"/>
    <property type="project" value="UniProtKB-UniRule"/>
</dbReference>
<dbReference type="Gene3D" id="1.10.486.10">
    <property type="entry name" value="PCRA, domain 4"/>
    <property type="match status" value="1"/>
</dbReference>
<dbReference type="GO" id="GO:0008408">
    <property type="term" value="F:3'-5' exonuclease activity"/>
    <property type="evidence" value="ECO:0007669"/>
    <property type="project" value="UniProtKB-UniRule"/>
</dbReference>
<dbReference type="CDD" id="cd17932">
    <property type="entry name" value="DEXQc_UvrD"/>
    <property type="match status" value="1"/>
</dbReference>
<dbReference type="Gene3D" id="3.90.320.10">
    <property type="match status" value="1"/>
</dbReference>
<dbReference type="PANTHER" id="PTHR11070">
    <property type="entry name" value="UVRD / RECB / PCRA DNA HELICASE FAMILY MEMBER"/>
    <property type="match status" value="1"/>
</dbReference>
<dbReference type="RefSeq" id="WP_093650273.1">
    <property type="nucleotide sequence ID" value="NZ_CTEN01000002.1"/>
</dbReference>